<evidence type="ECO:0000313" key="3">
    <source>
        <dbReference type="EMBL" id="GAA4982100.1"/>
    </source>
</evidence>
<name>A0ABP9HY20_9ACTN</name>
<reference evidence="4" key="1">
    <citation type="journal article" date="2019" name="Int. J. Syst. Evol. Microbiol.">
        <title>The Global Catalogue of Microorganisms (GCM) 10K type strain sequencing project: providing services to taxonomists for standard genome sequencing and annotation.</title>
        <authorList>
            <consortium name="The Broad Institute Genomics Platform"/>
            <consortium name="The Broad Institute Genome Sequencing Center for Infectious Disease"/>
            <person name="Wu L."/>
            <person name="Ma J."/>
        </authorList>
    </citation>
    <scope>NUCLEOTIDE SEQUENCE [LARGE SCALE GENOMIC DNA]</scope>
    <source>
        <strain evidence="4">JCM 18126</strain>
    </source>
</reference>
<organism evidence="3 4">
    <name type="scientific">Kineococcus glutinatus</name>
    <dbReference type="NCBI Taxonomy" id="1070872"/>
    <lineage>
        <taxon>Bacteria</taxon>
        <taxon>Bacillati</taxon>
        <taxon>Actinomycetota</taxon>
        <taxon>Actinomycetes</taxon>
        <taxon>Kineosporiales</taxon>
        <taxon>Kineosporiaceae</taxon>
        <taxon>Kineococcus</taxon>
    </lineage>
</organism>
<feature type="compositionally biased region" description="Low complexity" evidence="1">
    <location>
        <begin position="13"/>
        <end position="40"/>
    </location>
</feature>
<dbReference type="PANTHER" id="PTHR30411">
    <property type="entry name" value="CYTOPLASMIC PROTEIN"/>
    <property type="match status" value="1"/>
</dbReference>
<accession>A0ABP9HY20</accession>
<evidence type="ECO:0000256" key="1">
    <source>
        <dbReference type="SAM" id="MobiDB-lite"/>
    </source>
</evidence>
<evidence type="ECO:0000259" key="2">
    <source>
        <dbReference type="Pfam" id="PF04073"/>
    </source>
</evidence>
<sequence length="232" mass="23171">MVASGQPEAGTGTRAATPQRAAVPAAPPAATRRAGRTGTPPSCPARTGLPSGTVTATAQPEPVDGPAPLHRNVAHVQRALHERGCDAEVRVLADAVRTAAEAAAALGVEVGAIANSLVFLLDTGDGAGTGTEPLLVLTSGAHRVEEDVLGPALGGVLRRASAAQVRAATGQPIGGVSPVGHPAPLRTVVDEQLRRHPRVWAAAGHPHAVFSTTHDELVALTGGTSVPVAADG</sequence>
<keyword evidence="4" id="KW-1185">Reference proteome</keyword>
<dbReference type="InterPro" id="IPR007214">
    <property type="entry name" value="YbaK/aa-tRNA-synth-assoc-dom"/>
</dbReference>
<dbReference type="Proteomes" id="UP001501195">
    <property type="component" value="Unassembled WGS sequence"/>
</dbReference>
<dbReference type="SUPFAM" id="SSF55826">
    <property type="entry name" value="YbaK/ProRS associated domain"/>
    <property type="match status" value="1"/>
</dbReference>
<comment type="caution">
    <text evidence="3">The sequence shown here is derived from an EMBL/GenBank/DDBJ whole genome shotgun (WGS) entry which is preliminary data.</text>
</comment>
<dbReference type="EMBL" id="BAABIL010000330">
    <property type="protein sequence ID" value="GAA4982100.1"/>
    <property type="molecule type" value="Genomic_DNA"/>
</dbReference>
<dbReference type="InterPro" id="IPR036754">
    <property type="entry name" value="YbaK/aa-tRNA-synt-asso_dom_sf"/>
</dbReference>
<gene>
    <name evidence="3" type="ORF">GCM10023225_22550</name>
</gene>
<dbReference type="CDD" id="cd04333">
    <property type="entry name" value="ProX_deacylase"/>
    <property type="match status" value="1"/>
</dbReference>
<feature type="domain" description="YbaK/aminoacyl-tRNA synthetase-associated" evidence="2">
    <location>
        <begin position="95"/>
        <end position="218"/>
    </location>
</feature>
<protein>
    <recommendedName>
        <fullName evidence="2">YbaK/aminoacyl-tRNA synthetase-associated domain-containing protein</fullName>
    </recommendedName>
</protein>
<dbReference type="Pfam" id="PF04073">
    <property type="entry name" value="tRNA_edit"/>
    <property type="match status" value="1"/>
</dbReference>
<proteinExistence type="predicted"/>
<dbReference type="PANTHER" id="PTHR30411:SF1">
    <property type="entry name" value="CYTOPLASMIC PROTEIN"/>
    <property type="match status" value="1"/>
</dbReference>
<evidence type="ECO:0000313" key="4">
    <source>
        <dbReference type="Proteomes" id="UP001501195"/>
    </source>
</evidence>
<feature type="region of interest" description="Disordered" evidence="1">
    <location>
        <begin position="1"/>
        <end position="65"/>
    </location>
</feature>
<dbReference type="Gene3D" id="3.90.960.10">
    <property type="entry name" value="YbaK/aminoacyl-tRNA synthetase-associated domain"/>
    <property type="match status" value="1"/>
</dbReference>